<protein>
    <recommendedName>
        <fullName evidence="3">DUF1127 domain-containing protein</fullName>
    </recommendedName>
</protein>
<dbReference type="RefSeq" id="WP_099244382.1">
    <property type="nucleotide sequence ID" value="NZ_FXXP01000001.1"/>
</dbReference>
<organism evidence="1 2">
    <name type="scientific">Pelagimonas phthalicica</name>
    <dbReference type="NCBI Taxonomy" id="1037362"/>
    <lineage>
        <taxon>Bacteria</taxon>
        <taxon>Pseudomonadati</taxon>
        <taxon>Pseudomonadota</taxon>
        <taxon>Alphaproteobacteria</taxon>
        <taxon>Rhodobacterales</taxon>
        <taxon>Roseobacteraceae</taxon>
        <taxon>Pelagimonas</taxon>
    </lineage>
</organism>
<dbReference type="AlphaFoldDB" id="A0A238JBA8"/>
<dbReference type="Proteomes" id="UP000225972">
    <property type="component" value="Unassembled WGS sequence"/>
</dbReference>
<reference evidence="2" key="1">
    <citation type="submission" date="2017-05" db="EMBL/GenBank/DDBJ databases">
        <authorList>
            <person name="Rodrigo-Torres L."/>
            <person name="Arahal R. D."/>
            <person name="Lucena T."/>
        </authorList>
    </citation>
    <scope>NUCLEOTIDE SEQUENCE [LARGE SCALE GENOMIC DNA]</scope>
    <source>
        <strain evidence="2">CECT 8649</strain>
    </source>
</reference>
<evidence type="ECO:0000313" key="2">
    <source>
        <dbReference type="Proteomes" id="UP000225972"/>
    </source>
</evidence>
<sequence length="75" mass="8676">MPRDNVQIAMGHSSLALKIDQFFADRGFGMNPAGLRRSRLRQIIQLESQSDRELARQGLHRDDILPHVFRDILYS</sequence>
<keyword evidence="2" id="KW-1185">Reference proteome</keyword>
<evidence type="ECO:0000313" key="1">
    <source>
        <dbReference type="EMBL" id="SMX27889.1"/>
    </source>
</evidence>
<accession>A0A238JBA8</accession>
<gene>
    <name evidence="1" type="ORF">TRP8649_02000</name>
</gene>
<dbReference type="OrthoDB" id="7867799at2"/>
<evidence type="ECO:0008006" key="3">
    <source>
        <dbReference type="Google" id="ProtNLM"/>
    </source>
</evidence>
<name>A0A238JBA8_9RHOB</name>
<proteinExistence type="predicted"/>
<dbReference type="EMBL" id="FXXP01000001">
    <property type="protein sequence ID" value="SMX27889.1"/>
    <property type="molecule type" value="Genomic_DNA"/>
</dbReference>